<dbReference type="RefSeq" id="WP_098078565.1">
    <property type="nucleotide sequence ID" value="NZ_PDEQ01000010.1"/>
</dbReference>
<feature type="region of interest" description="Disordered" evidence="1">
    <location>
        <begin position="1"/>
        <end position="33"/>
    </location>
</feature>
<organism evidence="2 3">
    <name type="scientific">Longibacter salinarum</name>
    <dbReference type="NCBI Taxonomy" id="1850348"/>
    <lineage>
        <taxon>Bacteria</taxon>
        <taxon>Pseudomonadati</taxon>
        <taxon>Rhodothermota</taxon>
        <taxon>Rhodothermia</taxon>
        <taxon>Rhodothermales</taxon>
        <taxon>Salisaetaceae</taxon>
        <taxon>Longibacter</taxon>
    </lineage>
</organism>
<gene>
    <name evidence="2" type="ORF">CRI94_16320</name>
</gene>
<evidence type="ECO:0000313" key="3">
    <source>
        <dbReference type="Proteomes" id="UP000220102"/>
    </source>
</evidence>
<dbReference type="InterPro" id="IPR013382">
    <property type="entry name" value="CRISPR-assoc_prot_Cse2"/>
</dbReference>
<keyword evidence="3" id="KW-1185">Reference proteome</keyword>
<dbReference type="Pfam" id="PF09485">
    <property type="entry name" value="CRISPR_Cse2"/>
    <property type="match status" value="1"/>
</dbReference>
<dbReference type="Proteomes" id="UP000220102">
    <property type="component" value="Unassembled WGS sequence"/>
</dbReference>
<dbReference type="EMBL" id="PDEQ01000010">
    <property type="protein sequence ID" value="PEN11348.1"/>
    <property type="molecule type" value="Genomic_DNA"/>
</dbReference>
<dbReference type="OrthoDB" id="1494275at2"/>
<name>A0A2A8CU02_9BACT</name>
<evidence type="ECO:0000256" key="1">
    <source>
        <dbReference type="SAM" id="MobiDB-lite"/>
    </source>
</evidence>
<dbReference type="CDD" id="cd09731">
    <property type="entry name" value="Cse2_I-E"/>
    <property type="match status" value="1"/>
</dbReference>
<reference evidence="2 3" key="1">
    <citation type="submission" date="2017-10" db="EMBL/GenBank/DDBJ databases">
        <title>Draft genome of Longibacter Salinarum.</title>
        <authorList>
            <person name="Goh K.M."/>
            <person name="Shamsir M.S."/>
            <person name="Lim S.W."/>
        </authorList>
    </citation>
    <scope>NUCLEOTIDE SEQUENCE [LARGE SCALE GENOMIC DNA]</scope>
    <source>
        <strain evidence="2 3">KCTC 52045</strain>
    </source>
</reference>
<sequence>MYRFQQTKYARADAATGETPAADASTTTSEDEISRRLNSAIGKIARRMGPDGEMSNGNIAELRRISSENPFTPALWKVLFDYDLENARLGLDQDTYERRMATLLMGMAHCAGLHDYGTSLGQALAEAGWSELRFVRLMEARGETLESLIRRLAQYLASKGQPANWVDVARLLLQQEGDKAETTRLNISRSYYGTLYSKENTE</sequence>
<accession>A0A2A8CU02</accession>
<proteinExistence type="predicted"/>
<dbReference type="NCBIfam" id="TIGR02548">
    <property type="entry name" value="casB_cse2"/>
    <property type="match status" value="1"/>
</dbReference>
<protein>
    <recommendedName>
        <fullName evidence="4">Type I-E CRISPR-associated protein Cse2/CasB</fullName>
    </recommendedName>
</protein>
<dbReference type="AlphaFoldDB" id="A0A2A8CU02"/>
<dbReference type="Gene3D" id="1.10.520.40">
    <property type="entry name" value="CRISPR-associated protein Cse2"/>
    <property type="match status" value="1"/>
</dbReference>
<dbReference type="InterPro" id="IPR038287">
    <property type="entry name" value="Cse2_sf"/>
</dbReference>
<comment type="caution">
    <text evidence="2">The sequence shown here is derived from an EMBL/GenBank/DDBJ whole genome shotgun (WGS) entry which is preliminary data.</text>
</comment>
<evidence type="ECO:0000313" key="2">
    <source>
        <dbReference type="EMBL" id="PEN11348.1"/>
    </source>
</evidence>
<evidence type="ECO:0008006" key="4">
    <source>
        <dbReference type="Google" id="ProtNLM"/>
    </source>
</evidence>